<name>A0A061SG10_9CHLO</name>
<dbReference type="AlphaFoldDB" id="A0A061SG10"/>
<dbReference type="EMBL" id="GBEZ01003520">
    <property type="protein sequence ID" value="JAC81626.1"/>
    <property type="molecule type" value="Transcribed_RNA"/>
</dbReference>
<sequence>DFSGGDCGIYEPRRLGTAHPATVPFQACRPSVLLRVACRVPPRPSGIGLPFPWQMCDVWSLGVILYV</sequence>
<gene>
    <name evidence="1" type="ORF">TSPGSL018_7482</name>
</gene>
<evidence type="ECO:0008006" key="2">
    <source>
        <dbReference type="Google" id="ProtNLM"/>
    </source>
</evidence>
<organism evidence="1">
    <name type="scientific">Tetraselmis sp. GSL018</name>
    <dbReference type="NCBI Taxonomy" id="582737"/>
    <lineage>
        <taxon>Eukaryota</taxon>
        <taxon>Viridiplantae</taxon>
        <taxon>Chlorophyta</taxon>
        <taxon>core chlorophytes</taxon>
        <taxon>Chlorodendrophyceae</taxon>
        <taxon>Chlorodendrales</taxon>
        <taxon>Chlorodendraceae</taxon>
        <taxon>Tetraselmis</taxon>
    </lineage>
</organism>
<feature type="non-terminal residue" evidence="1">
    <location>
        <position position="67"/>
    </location>
</feature>
<reference evidence="1" key="1">
    <citation type="submission" date="2014-05" db="EMBL/GenBank/DDBJ databases">
        <title>The transcriptome of the halophilic microalga Tetraselmis sp. GSL018 isolated from the Great Salt Lake, Utah.</title>
        <authorList>
            <person name="Jinkerson R.E."/>
            <person name="D'Adamo S."/>
            <person name="Posewitz M.C."/>
        </authorList>
    </citation>
    <scope>NUCLEOTIDE SEQUENCE</scope>
    <source>
        <strain evidence="1">GSL018</strain>
    </source>
</reference>
<protein>
    <recommendedName>
        <fullName evidence="2">Protein kinase domain-containing protein</fullName>
    </recommendedName>
</protein>
<feature type="non-terminal residue" evidence="1">
    <location>
        <position position="1"/>
    </location>
</feature>
<evidence type="ECO:0000313" key="1">
    <source>
        <dbReference type="EMBL" id="JAC81626.1"/>
    </source>
</evidence>
<accession>A0A061SG10</accession>
<proteinExistence type="predicted"/>